<feature type="binding site" evidence="9">
    <location>
        <position position="262"/>
    </location>
    <ligand>
        <name>S-adenosyl-L-methionine</name>
        <dbReference type="ChEBI" id="CHEBI:59789"/>
    </ligand>
</feature>
<dbReference type="AlphaFoldDB" id="A0AA35TVK8"/>
<dbReference type="GO" id="GO:0003755">
    <property type="term" value="F:peptidyl-prolyl cis-trans isomerase activity"/>
    <property type="evidence" value="ECO:0007669"/>
    <property type="project" value="UniProtKB-KW"/>
</dbReference>
<evidence type="ECO:0000256" key="9">
    <source>
        <dbReference type="PROSITE-ProRule" id="PRU01026"/>
    </source>
</evidence>
<evidence type="ECO:0000256" key="6">
    <source>
        <dbReference type="ARBA" id="ARBA00035020"/>
    </source>
</evidence>
<keyword evidence="5 9" id="KW-0694">RNA-binding</keyword>
<dbReference type="PROSITE" id="PS51689">
    <property type="entry name" value="SAM_RNA_A_N6_MT"/>
    <property type="match status" value="1"/>
</dbReference>
<keyword evidence="8" id="KW-0697">Rotamase</keyword>
<feature type="binding site" evidence="9">
    <location>
        <position position="354"/>
    </location>
    <ligand>
        <name>S-adenosyl-L-methionine</name>
        <dbReference type="ChEBI" id="CHEBI:59789"/>
    </ligand>
</feature>
<keyword evidence="4 9" id="KW-0949">S-adenosyl-L-methionine</keyword>
<dbReference type="Gene3D" id="3.40.50.150">
    <property type="entry name" value="Vaccinia Virus protein VP39"/>
    <property type="match status" value="1"/>
</dbReference>
<dbReference type="SUPFAM" id="SSF54534">
    <property type="entry name" value="FKBP-like"/>
    <property type="match status" value="1"/>
</dbReference>
<dbReference type="GO" id="GO:0000179">
    <property type="term" value="F:rRNA (adenine-N6,N6-)-dimethyltransferase activity"/>
    <property type="evidence" value="ECO:0007669"/>
    <property type="project" value="UniProtKB-UniRule"/>
</dbReference>
<accession>A0AA35TVK8</accession>
<feature type="binding site" evidence="9">
    <location>
        <position position="287"/>
    </location>
    <ligand>
        <name>S-adenosyl-L-methionine</name>
        <dbReference type="ChEBI" id="CHEBI:59789"/>
    </ligand>
</feature>
<keyword evidence="1 10" id="KW-0698">rRNA processing</keyword>
<dbReference type="InterPro" id="IPR046357">
    <property type="entry name" value="PPIase_dom_sf"/>
</dbReference>
<dbReference type="Pfam" id="PF00398">
    <property type="entry name" value="RrnaAD"/>
    <property type="match status" value="1"/>
</dbReference>
<dbReference type="Pfam" id="PF00639">
    <property type="entry name" value="Rotamase"/>
    <property type="match status" value="1"/>
</dbReference>
<dbReference type="PROSITE" id="PS01131">
    <property type="entry name" value="RRNA_A_DIMETH"/>
    <property type="match status" value="1"/>
</dbReference>
<feature type="binding site" evidence="9">
    <location>
        <position position="309"/>
    </location>
    <ligand>
        <name>S-adenosyl-L-methionine</name>
        <dbReference type="ChEBI" id="CHEBI:59789"/>
    </ligand>
</feature>
<evidence type="ECO:0000256" key="8">
    <source>
        <dbReference type="PROSITE-ProRule" id="PRU00278"/>
    </source>
</evidence>
<dbReference type="InterPro" id="IPR001737">
    <property type="entry name" value="KsgA/Erm"/>
</dbReference>
<protein>
    <recommendedName>
        <fullName evidence="10">rRNA adenine N(6)-methyltransferase</fullName>
        <ecNumber evidence="10">2.1.1.-</ecNumber>
    </recommendedName>
</protein>
<keyword evidence="3 9" id="KW-0808">Transferase</keyword>
<evidence type="ECO:0000259" key="12">
    <source>
        <dbReference type="PROSITE" id="PS50198"/>
    </source>
</evidence>
<keyword evidence="8" id="KW-0413">Isomerase</keyword>
<dbReference type="Gene3D" id="3.10.50.40">
    <property type="match status" value="1"/>
</dbReference>
<dbReference type="PANTHER" id="PTHR11727">
    <property type="entry name" value="DIMETHYLADENOSINE TRANSFERASE"/>
    <property type="match status" value="1"/>
</dbReference>
<evidence type="ECO:0000313" key="13">
    <source>
        <dbReference type="EMBL" id="CAI8055288.1"/>
    </source>
</evidence>
<comment type="subunit">
    <text evidence="6">Part of the small subunit (SSU) processome, composed of more than 70 proteins and the RNA chaperone small nucleolar RNA (snoRNA) U3.</text>
</comment>
<keyword evidence="14" id="KW-1185">Reference proteome</keyword>
<dbReference type="InterPro" id="IPR000297">
    <property type="entry name" value="PPIase_PpiC"/>
</dbReference>
<evidence type="ECO:0000256" key="2">
    <source>
        <dbReference type="ARBA" id="ARBA00022603"/>
    </source>
</evidence>
<reference evidence="13" key="1">
    <citation type="submission" date="2023-03" db="EMBL/GenBank/DDBJ databases">
        <authorList>
            <person name="Steffen K."/>
            <person name="Cardenas P."/>
        </authorList>
    </citation>
    <scope>NUCLEOTIDE SEQUENCE</scope>
</reference>
<dbReference type="EC" id="2.1.1.-" evidence="10"/>
<evidence type="ECO:0000256" key="5">
    <source>
        <dbReference type="ARBA" id="ARBA00022884"/>
    </source>
</evidence>
<evidence type="ECO:0000256" key="7">
    <source>
        <dbReference type="ARBA" id="ARBA00046134"/>
    </source>
</evidence>
<evidence type="ECO:0000256" key="11">
    <source>
        <dbReference type="SAM" id="MobiDB-lite"/>
    </source>
</evidence>
<dbReference type="SUPFAM" id="SSF53335">
    <property type="entry name" value="S-adenosyl-L-methionine-dependent methyltransferases"/>
    <property type="match status" value="1"/>
</dbReference>
<evidence type="ECO:0000313" key="14">
    <source>
        <dbReference type="Proteomes" id="UP001174909"/>
    </source>
</evidence>
<feature type="binding site" evidence="9">
    <location>
        <position position="335"/>
    </location>
    <ligand>
        <name>S-adenosyl-L-methionine</name>
        <dbReference type="ChEBI" id="CHEBI:59789"/>
    </ligand>
</feature>
<dbReference type="SUPFAM" id="SSF109998">
    <property type="entry name" value="Triger factor/SurA peptide-binding domain-like"/>
    <property type="match status" value="1"/>
</dbReference>
<feature type="region of interest" description="Disordered" evidence="11">
    <location>
        <begin position="180"/>
        <end position="216"/>
    </location>
</feature>
<evidence type="ECO:0000256" key="3">
    <source>
        <dbReference type="ARBA" id="ARBA00022679"/>
    </source>
</evidence>
<evidence type="ECO:0000256" key="4">
    <source>
        <dbReference type="ARBA" id="ARBA00022691"/>
    </source>
</evidence>
<dbReference type="NCBIfam" id="TIGR00755">
    <property type="entry name" value="ksgA"/>
    <property type="match status" value="1"/>
</dbReference>
<dbReference type="GO" id="GO:0005829">
    <property type="term" value="C:cytosol"/>
    <property type="evidence" value="ECO:0007669"/>
    <property type="project" value="TreeGrafter"/>
</dbReference>
<dbReference type="InterPro" id="IPR020596">
    <property type="entry name" value="rRNA_Ade_Mease_Trfase_CS"/>
</dbReference>
<name>A0AA35TVK8_GEOBA</name>
<comment type="similarity">
    <text evidence="9 10">Belongs to the class I-like SAM-binding methyltransferase superfamily. rRNA adenine N(6)-methyltransferase family.</text>
</comment>
<dbReference type="InterPro" id="IPR029063">
    <property type="entry name" value="SAM-dependent_MTases_sf"/>
</dbReference>
<dbReference type="GO" id="GO:0003723">
    <property type="term" value="F:RNA binding"/>
    <property type="evidence" value="ECO:0007669"/>
    <property type="project" value="UniProtKB-UniRule"/>
</dbReference>
<dbReference type="InterPro" id="IPR020598">
    <property type="entry name" value="rRNA_Ade_methylase_Trfase_N"/>
</dbReference>
<sequence length="451" mass="48108">MANARRSVEQRNGIAAGGLDDFLRSQRLDVAAVTDQLRAEILWSKLVRGRLGAAVSVGEGEIDEALARLEANRGRPEYRVAEIFLAVESSEREGEVRAAATSLYEQVAAGASFAQIASQFSQSATAAVGGDIGWVLEGELPSEIEAALVQLEPGSVAPPVRAFDGYTIVSLIDRRTVLSDAPAAGPGSGGDSTGDRPAQAGDARPALRTRPAPLGIHQRTHLTGAGAPDAVEGGHDTPLPPLSTVIARHDLRPRRALGQHFLLDPGLCGKIAHAARPRTSAVILEVGPGPGGLTRALLAAGAARVVAVEKDRRCVAALGELAARYPDRLEVIEGDALAFDIATLGRVRIGIVANLPYNVGTRLLLRWLEQVERLDSMTLMFQKEVAQRITATGGRDYGGLSVRAQWLCTCERLFDVGPRAFVPPPAVTPRWCVWCRGPRRSRRRTPTRSTP</sequence>
<dbReference type="PANTHER" id="PTHR11727:SF7">
    <property type="entry name" value="DIMETHYLADENOSINE TRANSFERASE-RELATED"/>
    <property type="match status" value="1"/>
</dbReference>
<evidence type="ECO:0000256" key="1">
    <source>
        <dbReference type="ARBA" id="ARBA00022552"/>
    </source>
</evidence>
<dbReference type="EMBL" id="CASHTH010004267">
    <property type="protein sequence ID" value="CAI8055288.1"/>
    <property type="molecule type" value="Genomic_DNA"/>
</dbReference>
<comment type="caution">
    <text evidence="13">The sequence shown here is derived from an EMBL/GenBank/DDBJ whole genome shotgun (WGS) entry which is preliminary data.</text>
</comment>
<dbReference type="InterPro" id="IPR011530">
    <property type="entry name" value="rRNA_adenine_dimethylase"/>
</dbReference>
<dbReference type="PROSITE" id="PS50198">
    <property type="entry name" value="PPIC_PPIASE_2"/>
    <property type="match status" value="1"/>
</dbReference>
<comment type="function">
    <text evidence="7">Specifically dimethylates two adjacent adenosines in the loop of a conserved hairpin near the 3'-end of 18S rRNA in the 40S particle. Involved in the pre-rRNA processing steps leading to small-subunit rRNA production independently of its RNA-modifying catalytic activity. Part of the small subunit (SSU) processome, first precursor of the small eukaryotic ribosomal subunit. During the assembly of the SSU processome in the nucleolus, many ribosome biogenesis factors, an RNA chaperone and ribosomal proteins associate with the nascent pre-rRNA and work in concert to generate RNA folding, modifications, rearrangements and cleavage as well as targeted degradation of pre-ribosomal RNA by the RNA exosome.</text>
</comment>
<gene>
    <name evidence="13" type="ORF">GBAR_LOCUS30203</name>
</gene>
<dbReference type="CDD" id="cd02440">
    <property type="entry name" value="AdoMet_MTases"/>
    <property type="match status" value="1"/>
</dbReference>
<dbReference type="InterPro" id="IPR027304">
    <property type="entry name" value="Trigger_fact/SurA_dom_sf"/>
</dbReference>
<organism evidence="13 14">
    <name type="scientific">Geodia barretti</name>
    <name type="common">Barrett's horny sponge</name>
    <dbReference type="NCBI Taxonomy" id="519541"/>
    <lineage>
        <taxon>Eukaryota</taxon>
        <taxon>Metazoa</taxon>
        <taxon>Porifera</taxon>
        <taxon>Demospongiae</taxon>
        <taxon>Heteroscleromorpha</taxon>
        <taxon>Tetractinellida</taxon>
        <taxon>Astrophorina</taxon>
        <taxon>Geodiidae</taxon>
        <taxon>Geodia</taxon>
    </lineage>
</organism>
<evidence type="ECO:0000256" key="10">
    <source>
        <dbReference type="RuleBase" id="RU362106"/>
    </source>
</evidence>
<feature type="binding site" evidence="9">
    <location>
        <position position="260"/>
    </location>
    <ligand>
        <name>S-adenosyl-L-methionine</name>
        <dbReference type="ChEBI" id="CHEBI:59789"/>
    </ligand>
</feature>
<dbReference type="SMART" id="SM00650">
    <property type="entry name" value="rADc"/>
    <property type="match status" value="1"/>
</dbReference>
<feature type="domain" description="PpiC" evidence="12">
    <location>
        <begin position="75"/>
        <end position="173"/>
    </location>
</feature>
<proteinExistence type="inferred from homology"/>
<dbReference type="Proteomes" id="UP001174909">
    <property type="component" value="Unassembled WGS sequence"/>
</dbReference>
<keyword evidence="2 9" id="KW-0489">Methyltransferase</keyword>